<accession>A0A7G3G8I6</accession>
<protein>
    <submittedName>
        <fullName evidence="1">Uncharacterized protein</fullName>
    </submittedName>
</protein>
<keyword evidence="2" id="KW-1185">Reference proteome</keyword>
<organism evidence="1 2">
    <name type="scientific">Iodobacter fluviatilis</name>
    <dbReference type="NCBI Taxonomy" id="537"/>
    <lineage>
        <taxon>Bacteria</taxon>
        <taxon>Pseudomonadati</taxon>
        <taxon>Pseudomonadota</taxon>
        <taxon>Betaproteobacteria</taxon>
        <taxon>Neisseriales</taxon>
        <taxon>Chitinibacteraceae</taxon>
        <taxon>Iodobacter</taxon>
    </lineage>
</organism>
<dbReference type="KEGG" id="ifl:C1H71_08105"/>
<name>A0A7G3G8I6_9NEIS</name>
<dbReference type="EMBL" id="CP025781">
    <property type="protein sequence ID" value="QBC43502.1"/>
    <property type="molecule type" value="Genomic_DNA"/>
</dbReference>
<sequence>MGNRTYLANILQHKIDTTQPFFLWLIDLDHWGQVIKLEHK</sequence>
<dbReference type="AlphaFoldDB" id="A0A7G3G8I6"/>
<dbReference type="Proteomes" id="UP000515917">
    <property type="component" value="Chromosome"/>
</dbReference>
<evidence type="ECO:0000313" key="2">
    <source>
        <dbReference type="Proteomes" id="UP000515917"/>
    </source>
</evidence>
<evidence type="ECO:0000313" key="1">
    <source>
        <dbReference type="EMBL" id="QBC43502.1"/>
    </source>
</evidence>
<reference evidence="1 2" key="1">
    <citation type="submission" date="2018-01" db="EMBL/GenBank/DDBJ databases">
        <title>Genome sequence of Iodobacter sp. strain PCH194 isolated from Indian Trans-Himalaya.</title>
        <authorList>
            <person name="Kumar V."/>
            <person name="Thakur V."/>
            <person name="Kumar S."/>
            <person name="Singh D."/>
        </authorList>
    </citation>
    <scope>NUCLEOTIDE SEQUENCE [LARGE SCALE GENOMIC DNA]</scope>
    <source>
        <strain evidence="1 2">PCH194</strain>
    </source>
</reference>
<gene>
    <name evidence="1" type="ORF">C1H71_08105</name>
</gene>
<proteinExistence type="predicted"/>